<dbReference type="EMBL" id="BGZK01000006">
    <property type="protein sequence ID" value="GBP00806.1"/>
    <property type="molecule type" value="Genomic_DNA"/>
</dbReference>
<evidence type="ECO:0000313" key="7">
    <source>
        <dbReference type="Proteomes" id="UP000299102"/>
    </source>
</evidence>
<dbReference type="CDD" id="cd19116">
    <property type="entry name" value="AKR_AKR2E1-5"/>
    <property type="match status" value="1"/>
</dbReference>
<organism evidence="6 7">
    <name type="scientific">Eumeta variegata</name>
    <name type="common">Bagworm moth</name>
    <name type="synonym">Eumeta japonica</name>
    <dbReference type="NCBI Taxonomy" id="151549"/>
    <lineage>
        <taxon>Eukaryota</taxon>
        <taxon>Metazoa</taxon>
        <taxon>Ecdysozoa</taxon>
        <taxon>Arthropoda</taxon>
        <taxon>Hexapoda</taxon>
        <taxon>Insecta</taxon>
        <taxon>Pterygota</taxon>
        <taxon>Neoptera</taxon>
        <taxon>Endopterygota</taxon>
        <taxon>Lepidoptera</taxon>
        <taxon>Glossata</taxon>
        <taxon>Ditrysia</taxon>
        <taxon>Tineoidea</taxon>
        <taxon>Psychidae</taxon>
        <taxon>Oiketicinae</taxon>
        <taxon>Eumeta</taxon>
    </lineage>
</organism>
<dbReference type="PROSITE" id="PS00063">
    <property type="entry name" value="ALDOKETO_REDUCTASE_3"/>
    <property type="match status" value="1"/>
</dbReference>
<dbReference type="PIRSF" id="PIRSF000097">
    <property type="entry name" value="AKR"/>
    <property type="match status" value="1"/>
</dbReference>
<dbReference type="AlphaFoldDB" id="A0A4C1SFZ5"/>
<dbReference type="InterPro" id="IPR018170">
    <property type="entry name" value="Aldo/ket_reductase_CS"/>
</dbReference>
<sequence length="358" mass="40025">MVKPLPSIENRQCEVNIRENRLRDMFGKELLGRYSDDDEMWLCAATMSSGVAPVITLNDGHLMPTLALGTGRGTAKEQDSIEEVRQAVFWALEAGYRHIDTASIYGDEEQVGQGIADAIAKGIVKREEVFVTTKLWNDKHACEDVVPALMESLGRLRLDYVDLYLIHFPIATNADGDPLNVDYLETWKGMEDAKKLGLARSIGVSNFNADQLSRLYQYSEIKPAVIEVEVNPTLTQHPLVDFSHRLGVAVMAFSPFGFVVSRDSGDAPPPRADDPVLVTLANKYGKTVTQVVLRYLVDRGLVPIPKSVNKARLAQNINIFDFQLAPEEVAEIDKFNKNVRVIDGKGWEDYPNFPFERN</sequence>
<evidence type="ECO:0000313" key="6">
    <source>
        <dbReference type="EMBL" id="GBP00806.1"/>
    </source>
</evidence>
<keyword evidence="1" id="KW-0560">Oxidoreductase</keyword>
<feature type="site" description="Lowers pKa of active site Tyr" evidence="4">
    <location>
        <position position="134"/>
    </location>
</feature>
<dbReference type="PROSITE" id="PS00798">
    <property type="entry name" value="ALDOKETO_REDUCTASE_1"/>
    <property type="match status" value="1"/>
</dbReference>
<accession>A0A4C1SFZ5</accession>
<dbReference type="Proteomes" id="UP000299102">
    <property type="component" value="Unassembled WGS sequence"/>
</dbReference>
<dbReference type="Gene3D" id="3.20.20.100">
    <property type="entry name" value="NADP-dependent oxidoreductase domain"/>
    <property type="match status" value="1"/>
</dbReference>
<dbReference type="GO" id="GO:0016616">
    <property type="term" value="F:oxidoreductase activity, acting on the CH-OH group of donors, NAD or NADP as acceptor"/>
    <property type="evidence" value="ECO:0007669"/>
    <property type="project" value="UniProtKB-ARBA"/>
</dbReference>
<keyword evidence="7" id="KW-1185">Reference proteome</keyword>
<comment type="caution">
    <text evidence="6">The sequence shown here is derived from an EMBL/GenBank/DDBJ whole genome shotgun (WGS) entry which is preliminary data.</text>
</comment>
<gene>
    <name evidence="6" type="primary">akr2e</name>
    <name evidence="6" type="ORF">EVAR_77010_1</name>
</gene>
<feature type="domain" description="NADP-dependent oxidoreductase" evidence="5">
    <location>
        <begin position="66"/>
        <end position="336"/>
    </location>
</feature>
<evidence type="ECO:0000256" key="2">
    <source>
        <dbReference type="PIRSR" id="PIRSR000097-1"/>
    </source>
</evidence>
<dbReference type="InterPro" id="IPR044488">
    <property type="entry name" value="AKR2E"/>
</dbReference>
<protein>
    <submittedName>
        <fullName evidence="6">Aldo-keto reductase AKR2E4</fullName>
    </submittedName>
</protein>
<dbReference type="PANTHER" id="PTHR11732">
    <property type="entry name" value="ALDO/KETO REDUCTASE"/>
    <property type="match status" value="1"/>
</dbReference>
<dbReference type="InterPro" id="IPR020471">
    <property type="entry name" value="AKR"/>
</dbReference>
<dbReference type="PROSITE" id="PS00062">
    <property type="entry name" value="ALDOKETO_REDUCTASE_2"/>
    <property type="match status" value="1"/>
</dbReference>
<reference evidence="6 7" key="1">
    <citation type="journal article" date="2019" name="Commun. Biol.">
        <title>The bagworm genome reveals a unique fibroin gene that provides high tensile strength.</title>
        <authorList>
            <person name="Kono N."/>
            <person name="Nakamura H."/>
            <person name="Ohtoshi R."/>
            <person name="Tomita M."/>
            <person name="Numata K."/>
            <person name="Arakawa K."/>
        </authorList>
    </citation>
    <scope>NUCLEOTIDE SEQUENCE [LARGE SCALE GENOMIC DNA]</scope>
</reference>
<dbReference type="InterPro" id="IPR023210">
    <property type="entry name" value="NADP_OxRdtase_dom"/>
</dbReference>
<name>A0A4C1SFZ5_EUMVA</name>
<evidence type="ECO:0000256" key="3">
    <source>
        <dbReference type="PIRSR" id="PIRSR000097-2"/>
    </source>
</evidence>
<evidence type="ECO:0000259" key="5">
    <source>
        <dbReference type="Pfam" id="PF00248"/>
    </source>
</evidence>
<dbReference type="OrthoDB" id="416253at2759"/>
<dbReference type="Pfam" id="PF00248">
    <property type="entry name" value="Aldo_ket_red"/>
    <property type="match status" value="1"/>
</dbReference>
<feature type="binding site" evidence="3">
    <location>
        <position position="167"/>
    </location>
    <ligand>
        <name>substrate</name>
    </ligand>
</feature>
<dbReference type="SUPFAM" id="SSF51430">
    <property type="entry name" value="NAD(P)-linked oxidoreductase"/>
    <property type="match status" value="1"/>
</dbReference>
<feature type="active site" description="Proton donor" evidence="2">
    <location>
        <position position="105"/>
    </location>
</feature>
<dbReference type="FunFam" id="3.20.20.100:FF:000002">
    <property type="entry name" value="2,5-diketo-D-gluconic acid reductase A"/>
    <property type="match status" value="1"/>
</dbReference>
<evidence type="ECO:0000256" key="1">
    <source>
        <dbReference type="ARBA" id="ARBA00023002"/>
    </source>
</evidence>
<dbReference type="InterPro" id="IPR036812">
    <property type="entry name" value="NAD(P)_OxRdtase_dom_sf"/>
</dbReference>
<dbReference type="PRINTS" id="PR00069">
    <property type="entry name" value="ALDKETRDTASE"/>
</dbReference>
<dbReference type="STRING" id="151549.A0A4C1SFZ5"/>
<proteinExistence type="predicted"/>
<evidence type="ECO:0000256" key="4">
    <source>
        <dbReference type="PIRSR" id="PIRSR000097-3"/>
    </source>
</evidence>